<dbReference type="EMBL" id="JAWJWE010000003">
    <property type="protein sequence ID" value="KAK6638610.1"/>
    <property type="molecule type" value="Genomic_DNA"/>
</dbReference>
<feature type="compositionally biased region" description="Basic and acidic residues" evidence="1">
    <location>
        <begin position="52"/>
        <end position="76"/>
    </location>
</feature>
<gene>
    <name evidence="2" type="ORF">RUM43_006877</name>
</gene>
<feature type="compositionally biased region" description="Acidic residues" evidence="1">
    <location>
        <begin position="1"/>
        <end position="11"/>
    </location>
</feature>
<feature type="compositionally biased region" description="Basic residues" evidence="1">
    <location>
        <begin position="17"/>
        <end position="28"/>
    </location>
</feature>
<feature type="compositionally biased region" description="Polar residues" evidence="1">
    <location>
        <begin position="33"/>
        <end position="45"/>
    </location>
</feature>
<evidence type="ECO:0000313" key="3">
    <source>
        <dbReference type="Proteomes" id="UP001372834"/>
    </source>
</evidence>
<feature type="region of interest" description="Disordered" evidence="1">
    <location>
        <begin position="1"/>
        <end position="78"/>
    </location>
</feature>
<dbReference type="Proteomes" id="UP001372834">
    <property type="component" value="Unassembled WGS sequence"/>
</dbReference>
<sequence>MNIDDDDDEDEKLERKQQKKNREKKFFRGGRSSDPSGVTRQNRMSEPSVGKSRSESSERRVKGSRREGKRATERGQKAKKFTRFHCYLRNTGERGEKLGAVGEKSRTRQTEEEKLRFEVSVSVKFDFRPGGSLLEPPKGAFLPLVNVLTTN</sequence>
<proteinExistence type="predicted"/>
<evidence type="ECO:0000256" key="1">
    <source>
        <dbReference type="SAM" id="MobiDB-lite"/>
    </source>
</evidence>
<evidence type="ECO:0000313" key="2">
    <source>
        <dbReference type="EMBL" id="KAK6638610.1"/>
    </source>
</evidence>
<dbReference type="AlphaFoldDB" id="A0AAN8S557"/>
<accession>A0AAN8S557</accession>
<reference evidence="2 3" key="1">
    <citation type="submission" date="2023-10" db="EMBL/GenBank/DDBJ databases">
        <title>Genomes of two closely related lineages of the louse Polyplax serrata with different host specificities.</title>
        <authorList>
            <person name="Martinu J."/>
            <person name="Tarabai H."/>
            <person name="Stefka J."/>
            <person name="Hypsa V."/>
        </authorList>
    </citation>
    <scope>NUCLEOTIDE SEQUENCE [LARGE SCALE GENOMIC DNA]</scope>
    <source>
        <strain evidence="2">HR10_N</strain>
    </source>
</reference>
<name>A0AAN8S557_POLSC</name>
<organism evidence="2 3">
    <name type="scientific">Polyplax serrata</name>
    <name type="common">Common mouse louse</name>
    <dbReference type="NCBI Taxonomy" id="468196"/>
    <lineage>
        <taxon>Eukaryota</taxon>
        <taxon>Metazoa</taxon>
        <taxon>Ecdysozoa</taxon>
        <taxon>Arthropoda</taxon>
        <taxon>Hexapoda</taxon>
        <taxon>Insecta</taxon>
        <taxon>Pterygota</taxon>
        <taxon>Neoptera</taxon>
        <taxon>Paraneoptera</taxon>
        <taxon>Psocodea</taxon>
        <taxon>Troctomorpha</taxon>
        <taxon>Phthiraptera</taxon>
        <taxon>Anoplura</taxon>
        <taxon>Polyplacidae</taxon>
        <taxon>Polyplax</taxon>
    </lineage>
</organism>
<protein>
    <submittedName>
        <fullName evidence="2">Uncharacterized protein</fullName>
    </submittedName>
</protein>
<comment type="caution">
    <text evidence="2">The sequence shown here is derived from an EMBL/GenBank/DDBJ whole genome shotgun (WGS) entry which is preliminary data.</text>
</comment>